<evidence type="ECO:0000256" key="4">
    <source>
        <dbReference type="ARBA" id="ARBA00023136"/>
    </source>
</evidence>
<reference evidence="7 8" key="1">
    <citation type="journal article" date="2015" name="PeerJ">
        <title>First genomic representation of candidate bacterial phylum KSB3 points to enhanced environmental sensing as a trigger of wastewater bulking.</title>
        <authorList>
            <person name="Sekiguchi Y."/>
            <person name="Ohashi A."/>
            <person name="Parks D.H."/>
            <person name="Yamauchi T."/>
            <person name="Tyson G.W."/>
            <person name="Hugenholtz P."/>
        </authorList>
    </citation>
    <scope>NUCLEOTIDE SEQUENCE [LARGE SCALE GENOMIC DNA]</scope>
</reference>
<dbReference type="Proteomes" id="UP000030700">
    <property type="component" value="Unassembled WGS sequence"/>
</dbReference>
<keyword evidence="8" id="KW-1185">Reference proteome</keyword>
<dbReference type="STRING" id="1499966.U14_02020"/>
<evidence type="ECO:0000256" key="1">
    <source>
        <dbReference type="ARBA" id="ARBA00004127"/>
    </source>
</evidence>
<keyword evidence="3 5" id="KW-1133">Transmembrane helix</keyword>
<accession>A0A0S6VTB6</accession>
<proteinExistence type="predicted"/>
<feature type="transmembrane region" description="Helical" evidence="5">
    <location>
        <begin position="80"/>
        <end position="102"/>
    </location>
</feature>
<evidence type="ECO:0000256" key="2">
    <source>
        <dbReference type="ARBA" id="ARBA00022692"/>
    </source>
</evidence>
<evidence type="ECO:0000313" key="7">
    <source>
        <dbReference type="EMBL" id="GAK50779.1"/>
    </source>
</evidence>
<dbReference type="GO" id="GO:0012505">
    <property type="term" value="C:endomembrane system"/>
    <property type="evidence" value="ECO:0007669"/>
    <property type="project" value="UniProtKB-SubCell"/>
</dbReference>
<protein>
    <recommendedName>
        <fullName evidence="6">DUF1232 domain-containing protein</fullName>
    </recommendedName>
</protein>
<dbReference type="Pfam" id="PF06803">
    <property type="entry name" value="DUF1232"/>
    <property type="match status" value="1"/>
</dbReference>
<evidence type="ECO:0000259" key="6">
    <source>
        <dbReference type="Pfam" id="PF06803"/>
    </source>
</evidence>
<evidence type="ECO:0000313" key="8">
    <source>
        <dbReference type="Proteomes" id="UP000030700"/>
    </source>
</evidence>
<dbReference type="AlphaFoldDB" id="A0A0S6VTB6"/>
<gene>
    <name evidence="7" type="ORF">U14_02020</name>
</gene>
<sequence>MNWMPNVFHRPSEKEVQESHAYHKASNKAESYLNDPEKLQGLLQQASTKAAHHKSGPLEALWEDLTTLLRMLQAYGARKYTAIPVATLLMLVTTVGYFVMPIDLIPDFILAAGFLDDATLIGLTIRSVQVELQKFREWEQVNS</sequence>
<dbReference type="EMBL" id="DF820456">
    <property type="protein sequence ID" value="GAK50779.1"/>
    <property type="molecule type" value="Genomic_DNA"/>
</dbReference>
<evidence type="ECO:0000256" key="5">
    <source>
        <dbReference type="SAM" id="Phobius"/>
    </source>
</evidence>
<keyword evidence="4 5" id="KW-0472">Membrane</keyword>
<feature type="domain" description="DUF1232" evidence="6">
    <location>
        <begin position="88"/>
        <end position="122"/>
    </location>
</feature>
<comment type="subcellular location">
    <subcellularLocation>
        <location evidence="1">Endomembrane system</location>
        <topology evidence="1">Multi-pass membrane protein</topology>
    </subcellularLocation>
</comment>
<dbReference type="HOGENOM" id="CLU_110199_0_1_0"/>
<keyword evidence="2 5" id="KW-0812">Transmembrane</keyword>
<dbReference type="InterPro" id="IPR010652">
    <property type="entry name" value="DUF1232"/>
</dbReference>
<organism evidence="7 8">
    <name type="scientific">Candidatus Moduliflexus flocculans</name>
    <dbReference type="NCBI Taxonomy" id="1499966"/>
    <lineage>
        <taxon>Bacteria</taxon>
        <taxon>Candidatus Moduliflexota</taxon>
        <taxon>Candidatus Moduliflexia</taxon>
        <taxon>Candidatus Moduliflexales</taxon>
        <taxon>Candidatus Moduliflexaceae</taxon>
    </lineage>
</organism>
<name>A0A0S6VTB6_9BACT</name>
<evidence type="ECO:0000256" key="3">
    <source>
        <dbReference type="ARBA" id="ARBA00022989"/>
    </source>
</evidence>